<dbReference type="PROSITE" id="PS50994">
    <property type="entry name" value="INTEGRASE"/>
    <property type="match status" value="1"/>
</dbReference>
<dbReference type="InterPro" id="IPR012337">
    <property type="entry name" value="RNaseH-like_sf"/>
</dbReference>
<dbReference type="AlphaFoldDB" id="A0AB33AIT2"/>
<feature type="domain" description="Integrase catalytic" evidence="1">
    <location>
        <begin position="1"/>
        <end position="152"/>
    </location>
</feature>
<dbReference type="SUPFAM" id="SSF53098">
    <property type="entry name" value="Ribonuclease H-like"/>
    <property type="match status" value="1"/>
</dbReference>
<dbReference type="EMBL" id="CP004375">
    <property type="protein sequence ID" value="AGM31592.1"/>
    <property type="molecule type" value="Genomic_DNA"/>
</dbReference>
<keyword evidence="2" id="KW-0614">Plasmid</keyword>
<accession>A0AB33AIT2</accession>
<dbReference type="Gene3D" id="3.30.420.10">
    <property type="entry name" value="Ribonuclease H-like superfamily/Ribonuclease H"/>
    <property type="match status" value="1"/>
</dbReference>
<dbReference type="Proteomes" id="UP000013961">
    <property type="component" value="Plasmid 1"/>
</dbReference>
<dbReference type="InterPro" id="IPR036397">
    <property type="entry name" value="RNaseH_sf"/>
</dbReference>
<organism evidence="2 3">
    <name type="scientific">Mycobacteroides abscessus subsp. bolletii 50594</name>
    <dbReference type="NCBI Taxonomy" id="1303024"/>
    <lineage>
        <taxon>Bacteria</taxon>
        <taxon>Bacillati</taxon>
        <taxon>Actinomycetota</taxon>
        <taxon>Actinomycetes</taxon>
        <taxon>Mycobacteriales</taxon>
        <taxon>Mycobacteriaceae</taxon>
        <taxon>Mycobacteroides</taxon>
        <taxon>Mycobacteroides abscessus</taxon>
    </lineage>
</organism>
<dbReference type="Pfam" id="PF13683">
    <property type="entry name" value="rve_3"/>
    <property type="match status" value="1"/>
</dbReference>
<dbReference type="InterPro" id="IPR001584">
    <property type="entry name" value="Integrase_cat-core"/>
</dbReference>
<gene>
    <name evidence="2" type="ORF">MASS_1p0032</name>
</gene>
<protein>
    <submittedName>
        <fullName evidence="2">Integrase catalytic subunit</fullName>
    </submittedName>
</protein>
<evidence type="ECO:0000259" key="1">
    <source>
        <dbReference type="PROSITE" id="PS50994"/>
    </source>
</evidence>
<dbReference type="GO" id="GO:0003676">
    <property type="term" value="F:nucleic acid binding"/>
    <property type="evidence" value="ECO:0007669"/>
    <property type="project" value="InterPro"/>
</dbReference>
<reference evidence="2 3" key="1">
    <citation type="journal article" date="2013" name="Genome Announc.">
        <title>Complete Genome Sequence of Mycobacterium massiliense Clinical Strain Asan 50594, Belonging to the Type II Genotype.</title>
        <authorList>
            <person name="Kim B.J."/>
            <person name="Kim B.R."/>
            <person name="Hong S.H."/>
            <person name="Seok S.H."/>
            <person name="Kook Y.H."/>
            <person name="Kim B.J."/>
        </authorList>
    </citation>
    <scope>NUCLEOTIDE SEQUENCE [LARGE SCALE GENOMIC DNA]</scope>
    <source>
        <strain evidence="2 3">50594</strain>
    </source>
</reference>
<dbReference type="PANTHER" id="PTHR47515:SF1">
    <property type="entry name" value="BLR2054 PROTEIN"/>
    <property type="match status" value="1"/>
</dbReference>
<dbReference type="GO" id="GO:0015074">
    <property type="term" value="P:DNA integration"/>
    <property type="evidence" value="ECO:0007669"/>
    <property type="project" value="InterPro"/>
</dbReference>
<proteinExistence type="predicted"/>
<geneLocation type="plasmid" evidence="2 3">
    <name>1</name>
</geneLocation>
<dbReference type="KEGG" id="mabb:MASS_1p0032"/>
<name>A0AB33AIT2_9MYCO</name>
<dbReference type="PANTHER" id="PTHR47515">
    <property type="entry name" value="LOW CALCIUM RESPONSE LOCUS PROTEIN T"/>
    <property type="match status" value="1"/>
</dbReference>
<evidence type="ECO:0000313" key="2">
    <source>
        <dbReference type="EMBL" id="AGM31592.1"/>
    </source>
</evidence>
<sequence length="160" mass="18277">MDFQFDTTADGRTLKLLNVIDEFTREALAIEVDRSIDADGVVDVLDHLALMHGPPAYVRFDNGPEFVAHAVNDWCRFNGTGSLFIDPGSPWQNAWIESFNGRLRDELLNSWRFDSLREARVIIEDWRIDYNANRPHSAHHGLSPTEFALQWTTTHQPQAA</sequence>
<evidence type="ECO:0000313" key="3">
    <source>
        <dbReference type="Proteomes" id="UP000013961"/>
    </source>
</evidence>